<accession>A0A6N9TT09</accession>
<dbReference type="Proteomes" id="UP000469346">
    <property type="component" value="Unassembled WGS sequence"/>
</dbReference>
<proteinExistence type="predicted"/>
<dbReference type="Gene3D" id="1.25.40.10">
    <property type="entry name" value="Tetratricopeptide repeat domain"/>
    <property type="match status" value="1"/>
</dbReference>
<feature type="compositionally biased region" description="Low complexity" evidence="1">
    <location>
        <begin position="100"/>
        <end position="112"/>
    </location>
</feature>
<feature type="non-terminal residue" evidence="2">
    <location>
        <position position="1"/>
    </location>
</feature>
<sequence length="120" mass="12526">APDAPGLDHAYRLADEGRGDEALAAVRACVEREGPSAAACYLEGVLLDAAGRPEEAEAALRRALYLEPGHYDALVFLALLAERAGDVRAAEGYRRRAARVAQASGDAAGPDRAAGRGGRR</sequence>
<reference evidence="2 3" key="1">
    <citation type="submission" date="2020-02" db="EMBL/GenBank/DDBJ databases">
        <title>Comparative genomics of sulfur disproportionating microorganisms.</title>
        <authorList>
            <person name="Ward L.M."/>
            <person name="Bertran E."/>
            <person name="Johnston D.T."/>
        </authorList>
    </citation>
    <scope>NUCLEOTIDE SEQUENCE [LARGE SCALE GENOMIC DNA]</scope>
    <source>
        <strain evidence="2 3">DSM 100025</strain>
    </source>
</reference>
<evidence type="ECO:0000313" key="3">
    <source>
        <dbReference type="Proteomes" id="UP000469346"/>
    </source>
</evidence>
<dbReference type="AlphaFoldDB" id="A0A6N9TT09"/>
<dbReference type="SMART" id="SM00028">
    <property type="entry name" value="TPR"/>
    <property type="match status" value="2"/>
</dbReference>
<gene>
    <name evidence="2" type="ORF">G3N55_10265</name>
</gene>
<evidence type="ECO:0000313" key="2">
    <source>
        <dbReference type="EMBL" id="NDY43223.1"/>
    </source>
</evidence>
<comment type="caution">
    <text evidence="2">The sequence shown here is derived from an EMBL/GenBank/DDBJ whole genome shotgun (WGS) entry which is preliminary data.</text>
</comment>
<dbReference type="InterPro" id="IPR019734">
    <property type="entry name" value="TPR_rpt"/>
</dbReference>
<dbReference type="InterPro" id="IPR011990">
    <property type="entry name" value="TPR-like_helical_dom_sf"/>
</dbReference>
<dbReference type="RefSeq" id="WP_163299335.1">
    <property type="nucleotide sequence ID" value="NZ_JAAGRR010000134.1"/>
</dbReference>
<dbReference type="SUPFAM" id="SSF48452">
    <property type="entry name" value="TPR-like"/>
    <property type="match status" value="1"/>
</dbReference>
<protein>
    <submittedName>
        <fullName evidence="2">Tetratricopeptide repeat protein</fullName>
    </submittedName>
</protein>
<evidence type="ECO:0000256" key="1">
    <source>
        <dbReference type="SAM" id="MobiDB-lite"/>
    </source>
</evidence>
<name>A0A6N9TT09_DISTH</name>
<feature type="region of interest" description="Disordered" evidence="1">
    <location>
        <begin position="100"/>
        <end position="120"/>
    </location>
</feature>
<keyword evidence="3" id="KW-1185">Reference proteome</keyword>
<dbReference type="Pfam" id="PF13432">
    <property type="entry name" value="TPR_16"/>
    <property type="match status" value="1"/>
</dbReference>
<organism evidence="2 3">
    <name type="scientific">Dissulfurirhabdus thermomarina</name>
    <dbReference type="NCBI Taxonomy" id="1765737"/>
    <lineage>
        <taxon>Bacteria</taxon>
        <taxon>Deltaproteobacteria</taxon>
        <taxon>Dissulfurirhabdaceae</taxon>
        <taxon>Dissulfurirhabdus</taxon>
    </lineage>
</organism>
<dbReference type="EMBL" id="JAAGRR010000134">
    <property type="protein sequence ID" value="NDY43223.1"/>
    <property type="molecule type" value="Genomic_DNA"/>
</dbReference>